<accession>A0ABT0PJS5</accession>
<sequence>MPELEEFYVGERFTVLLTRDGKTSWEELVKTYGQTNKKGIAALLVRIRKYADKGVLHTPDQLNNEGDGFWAIKTKCGFRFYWWFDAGQKMIGSHFILKKRQKLAPADSRRMHANRSKYDADK</sequence>
<evidence type="ECO:0000313" key="2">
    <source>
        <dbReference type="Proteomes" id="UP001203338"/>
    </source>
</evidence>
<dbReference type="RefSeq" id="WP_249700678.1">
    <property type="nucleotide sequence ID" value="NZ_JAMFLX010000021.1"/>
</dbReference>
<reference evidence="1 2" key="1">
    <citation type="submission" date="2022-05" db="EMBL/GenBank/DDBJ databases">
        <authorList>
            <person name="Park J.-S."/>
        </authorList>
    </citation>
    <scope>NUCLEOTIDE SEQUENCE [LARGE SCALE GENOMIC DNA]</scope>
    <source>
        <strain evidence="1 2">2012CJ34-2</strain>
    </source>
</reference>
<evidence type="ECO:0008006" key="3">
    <source>
        <dbReference type="Google" id="ProtNLM"/>
    </source>
</evidence>
<evidence type="ECO:0000313" key="1">
    <source>
        <dbReference type="EMBL" id="MCL6271226.1"/>
    </source>
</evidence>
<dbReference type="EMBL" id="JAMFLX010000021">
    <property type="protein sequence ID" value="MCL6271226.1"/>
    <property type="molecule type" value="Genomic_DNA"/>
</dbReference>
<keyword evidence="2" id="KW-1185">Reference proteome</keyword>
<organism evidence="1 2">
    <name type="scientific">Parendozoicomonas callyspongiae</name>
    <dbReference type="NCBI Taxonomy" id="2942213"/>
    <lineage>
        <taxon>Bacteria</taxon>
        <taxon>Pseudomonadati</taxon>
        <taxon>Pseudomonadota</taxon>
        <taxon>Gammaproteobacteria</taxon>
        <taxon>Oceanospirillales</taxon>
        <taxon>Endozoicomonadaceae</taxon>
        <taxon>Parendozoicomonas</taxon>
    </lineage>
</organism>
<dbReference type="Proteomes" id="UP001203338">
    <property type="component" value="Unassembled WGS sequence"/>
</dbReference>
<protein>
    <recommendedName>
        <fullName evidence="3">Phage-related protein</fullName>
    </recommendedName>
</protein>
<gene>
    <name evidence="1" type="ORF">M3P05_14970</name>
</gene>
<proteinExistence type="predicted"/>
<name>A0ABT0PJS5_9GAMM</name>
<comment type="caution">
    <text evidence="1">The sequence shown here is derived from an EMBL/GenBank/DDBJ whole genome shotgun (WGS) entry which is preliminary data.</text>
</comment>